<reference evidence="2" key="1">
    <citation type="submission" date="2011-11" db="EMBL/GenBank/DDBJ databases">
        <title>Improved High-Quality Draft sequence of Desulfovibrio sp. U5L.</title>
        <authorList>
            <consortium name="US DOE Joint Genome Institute"/>
            <person name="Lucas S."/>
            <person name="Han J."/>
            <person name="Lapidus A."/>
            <person name="Cheng J.-F."/>
            <person name="Goodwin L."/>
            <person name="Pitluck S."/>
            <person name="Peters L."/>
            <person name="Ovchinnikova G."/>
            <person name="Held B."/>
            <person name="Detter J.C."/>
            <person name="Han C."/>
            <person name="Tapia R."/>
            <person name="Land M."/>
            <person name="Hauser L."/>
            <person name="Kyrpides N."/>
            <person name="Ivanova N."/>
            <person name="Pagani I."/>
            <person name="Gabster J."/>
            <person name="Walker C."/>
            <person name="Stolyar S."/>
            <person name="Stahl D."/>
            <person name="Arkin A."/>
            <person name="Dehal P."/>
            <person name="Hazen T."/>
            <person name="Woyke T."/>
        </authorList>
    </citation>
    <scope>NUCLEOTIDE SEQUENCE [LARGE SCALE GENOMIC DNA]</scope>
    <source>
        <strain evidence="2">U5L</strain>
    </source>
</reference>
<feature type="domain" description="HPt" evidence="1">
    <location>
        <begin position="41"/>
        <end position="109"/>
    </location>
</feature>
<organism evidence="2">
    <name type="scientific">Desulfovibrio sp. U5L</name>
    <dbReference type="NCBI Taxonomy" id="596152"/>
    <lineage>
        <taxon>Bacteria</taxon>
        <taxon>Pseudomonadati</taxon>
        <taxon>Thermodesulfobacteriota</taxon>
        <taxon>Desulfovibrionia</taxon>
        <taxon>Desulfovibrionales</taxon>
        <taxon>Desulfovibrionaceae</taxon>
        <taxon>Desulfovibrio</taxon>
    </lineage>
</organism>
<gene>
    <name evidence="2" type="ORF">DesU5LDRAFT_0968</name>
</gene>
<dbReference type="InterPro" id="IPR036641">
    <property type="entry name" value="HPT_dom_sf"/>
</dbReference>
<evidence type="ECO:0000313" key="2">
    <source>
        <dbReference type="EMBL" id="EIG52669.1"/>
    </source>
</evidence>
<accession>I2PYR3</accession>
<evidence type="ECO:0000259" key="1">
    <source>
        <dbReference type="Pfam" id="PF01627"/>
    </source>
</evidence>
<dbReference type="HOGENOM" id="CLU_2192780_0_0_7"/>
<proteinExistence type="predicted"/>
<dbReference type="STRING" id="596152.DesU5LDRAFT_0968"/>
<dbReference type="GO" id="GO:0004672">
    <property type="term" value="F:protein kinase activity"/>
    <property type="evidence" value="ECO:0007669"/>
    <property type="project" value="UniProtKB-ARBA"/>
</dbReference>
<dbReference type="OrthoDB" id="9904155at2"/>
<dbReference type="Gene3D" id="1.20.120.160">
    <property type="entry name" value="HPT domain"/>
    <property type="match status" value="1"/>
</dbReference>
<name>I2PYR3_9BACT</name>
<sequence>MRPQEPQNGKTLSRVMAFLQDAHLLTPDEAAQALAVAAEVLGQALARLARAAGAGDAGACAEAAHGLKGNLLNLGLPDLAALAEEAFAKARRGDLGPAREAGHALGQALSPLLPAGRPPA</sequence>
<dbReference type="SUPFAM" id="SSF47226">
    <property type="entry name" value="Histidine-containing phosphotransfer domain, HPT domain"/>
    <property type="match status" value="1"/>
</dbReference>
<protein>
    <submittedName>
        <fullName evidence="2">Hpt domain-containing protein</fullName>
    </submittedName>
</protein>
<dbReference type="EMBL" id="JH600068">
    <property type="protein sequence ID" value="EIG52669.1"/>
    <property type="molecule type" value="Genomic_DNA"/>
</dbReference>
<dbReference type="Pfam" id="PF01627">
    <property type="entry name" value="Hpt"/>
    <property type="match status" value="1"/>
</dbReference>
<dbReference type="GO" id="GO:0000160">
    <property type="term" value="P:phosphorelay signal transduction system"/>
    <property type="evidence" value="ECO:0007669"/>
    <property type="project" value="InterPro"/>
</dbReference>
<dbReference type="InterPro" id="IPR008207">
    <property type="entry name" value="Sig_transdc_His_kin_Hpt_dom"/>
</dbReference>
<dbReference type="AlphaFoldDB" id="I2PYR3"/>